<feature type="transmembrane region" description="Helical" evidence="8">
    <location>
        <begin position="7"/>
        <end position="25"/>
    </location>
</feature>
<gene>
    <name evidence="9" type="ORF">G5V65_12895</name>
</gene>
<keyword evidence="4" id="KW-1003">Cell membrane</keyword>
<reference evidence="9 10" key="1">
    <citation type="submission" date="2020-02" db="EMBL/GenBank/DDBJ databases">
        <title>Rhodobacter translucens sp. nov., a novel bacterium isolated from activated sludge.</title>
        <authorList>
            <person name="Liu J."/>
        </authorList>
    </citation>
    <scope>NUCLEOTIDE SEQUENCE [LARGE SCALE GENOMIC DNA]</scope>
    <source>
        <strain evidence="9 10">HX-7-19</strain>
    </source>
</reference>
<feature type="transmembrane region" description="Helical" evidence="8">
    <location>
        <begin position="141"/>
        <end position="162"/>
    </location>
</feature>
<dbReference type="Pfam" id="PF03591">
    <property type="entry name" value="AzlC"/>
    <property type="match status" value="1"/>
</dbReference>
<dbReference type="EMBL" id="JAALFE010000012">
    <property type="protein sequence ID" value="NGQ91796.1"/>
    <property type="molecule type" value="Genomic_DNA"/>
</dbReference>
<feature type="transmembrane region" description="Helical" evidence="8">
    <location>
        <begin position="192"/>
        <end position="225"/>
    </location>
</feature>
<evidence type="ECO:0000256" key="5">
    <source>
        <dbReference type="ARBA" id="ARBA00022692"/>
    </source>
</evidence>
<dbReference type="AlphaFoldDB" id="A0A6M1TY91"/>
<feature type="transmembrane region" description="Helical" evidence="8">
    <location>
        <begin position="169"/>
        <end position="186"/>
    </location>
</feature>
<evidence type="ECO:0000313" key="9">
    <source>
        <dbReference type="EMBL" id="NGQ91796.1"/>
    </source>
</evidence>
<sequence length="231" mass="23104">METRQETFAAGLVTALPIGLGYFPIAFAFGVAATGAGLSGWEAAALSVIIYAGASQFLALALLTSGAALPVAAFTLIAMNLRHVLYGPALMKAAGAGAGKRHAWLWAWGLTDEVFGAALGEIARGRRFSEAGMFGLGLLPYAAWVSGTVAGALAGGGALAGWPVLEAGLAFLLPALFLALLLSILTRPQVPVIVVAGLACVAGTLAVSSTAGILGGMLAGALAGVMRRARA</sequence>
<keyword evidence="5 8" id="KW-0812">Transmembrane</keyword>
<protein>
    <submittedName>
        <fullName evidence="9">Branched-chain amino acid ABC transporter permease</fullName>
    </submittedName>
</protein>
<keyword evidence="10" id="KW-1185">Reference proteome</keyword>
<name>A0A6M1TY91_9RHOB</name>
<dbReference type="GO" id="GO:0005886">
    <property type="term" value="C:plasma membrane"/>
    <property type="evidence" value="ECO:0007669"/>
    <property type="project" value="UniProtKB-SubCell"/>
</dbReference>
<dbReference type="GO" id="GO:1903785">
    <property type="term" value="P:L-valine transmembrane transport"/>
    <property type="evidence" value="ECO:0007669"/>
    <property type="project" value="TreeGrafter"/>
</dbReference>
<comment type="caution">
    <text evidence="9">The sequence shown here is derived from an EMBL/GenBank/DDBJ whole genome shotgun (WGS) entry which is preliminary data.</text>
</comment>
<dbReference type="PANTHER" id="PTHR34979:SF1">
    <property type="entry name" value="INNER MEMBRANE PROTEIN YGAZ"/>
    <property type="match status" value="1"/>
</dbReference>
<evidence type="ECO:0000256" key="3">
    <source>
        <dbReference type="ARBA" id="ARBA00022448"/>
    </source>
</evidence>
<dbReference type="InterPro" id="IPR011606">
    <property type="entry name" value="Brnchd-chn_aa_trnsp_permease"/>
</dbReference>
<evidence type="ECO:0000256" key="4">
    <source>
        <dbReference type="ARBA" id="ARBA00022475"/>
    </source>
</evidence>
<accession>A0A6M1TY91</accession>
<evidence type="ECO:0000256" key="1">
    <source>
        <dbReference type="ARBA" id="ARBA00004651"/>
    </source>
</evidence>
<evidence type="ECO:0000256" key="7">
    <source>
        <dbReference type="ARBA" id="ARBA00023136"/>
    </source>
</evidence>
<keyword evidence="6 8" id="KW-1133">Transmembrane helix</keyword>
<organism evidence="9 10">
    <name type="scientific">Paragemmobacter kunshanensis</name>
    <dbReference type="NCBI Taxonomy" id="2583234"/>
    <lineage>
        <taxon>Bacteria</taxon>
        <taxon>Pseudomonadati</taxon>
        <taxon>Pseudomonadota</taxon>
        <taxon>Alphaproteobacteria</taxon>
        <taxon>Rhodobacterales</taxon>
        <taxon>Paracoccaceae</taxon>
        <taxon>Paragemmobacter</taxon>
    </lineage>
</organism>
<dbReference type="RefSeq" id="WP_165050746.1">
    <property type="nucleotide sequence ID" value="NZ_JAALFE010000012.1"/>
</dbReference>
<feature type="transmembrane region" description="Helical" evidence="8">
    <location>
        <begin position="58"/>
        <end position="81"/>
    </location>
</feature>
<keyword evidence="7 8" id="KW-0472">Membrane</keyword>
<dbReference type="Proteomes" id="UP000474758">
    <property type="component" value="Unassembled WGS sequence"/>
</dbReference>
<evidence type="ECO:0000256" key="2">
    <source>
        <dbReference type="ARBA" id="ARBA00010735"/>
    </source>
</evidence>
<comment type="subcellular location">
    <subcellularLocation>
        <location evidence="1">Cell membrane</location>
        <topology evidence="1">Multi-pass membrane protein</topology>
    </subcellularLocation>
</comment>
<evidence type="ECO:0000256" key="8">
    <source>
        <dbReference type="SAM" id="Phobius"/>
    </source>
</evidence>
<evidence type="ECO:0000313" key="10">
    <source>
        <dbReference type="Proteomes" id="UP000474758"/>
    </source>
</evidence>
<comment type="similarity">
    <text evidence="2">Belongs to the AzlC family.</text>
</comment>
<evidence type="ECO:0000256" key="6">
    <source>
        <dbReference type="ARBA" id="ARBA00022989"/>
    </source>
</evidence>
<keyword evidence="3" id="KW-0813">Transport</keyword>
<dbReference type="PANTHER" id="PTHR34979">
    <property type="entry name" value="INNER MEMBRANE PROTEIN YGAZ"/>
    <property type="match status" value="1"/>
</dbReference>
<proteinExistence type="inferred from homology"/>